<dbReference type="Pfam" id="PF21419">
    <property type="entry name" value="RoxA-like_Cyt-c"/>
    <property type="match status" value="1"/>
</dbReference>
<feature type="signal peptide" evidence="5">
    <location>
        <begin position="1"/>
        <end position="23"/>
    </location>
</feature>
<dbReference type="PROSITE" id="PS51007">
    <property type="entry name" value="CYTC"/>
    <property type="match status" value="2"/>
</dbReference>
<dbReference type="RefSeq" id="WP_145183292.1">
    <property type="nucleotide sequence ID" value="NZ_CP036290.1"/>
</dbReference>
<keyword evidence="9" id="KW-1185">Reference proteome</keyword>
<dbReference type="InterPro" id="IPR036909">
    <property type="entry name" value="Cyt_c-like_dom_sf"/>
</dbReference>
<dbReference type="GO" id="GO:0004130">
    <property type="term" value="F:cytochrome-c peroxidase activity"/>
    <property type="evidence" value="ECO:0007669"/>
    <property type="project" value="UniProtKB-EC"/>
</dbReference>
<feature type="domain" description="Cytochrome c" evidence="7">
    <location>
        <begin position="986"/>
        <end position="1096"/>
    </location>
</feature>
<dbReference type="Gene3D" id="2.60.40.10">
    <property type="entry name" value="Immunoglobulins"/>
    <property type="match status" value="1"/>
</dbReference>
<dbReference type="OrthoDB" id="9772811at2"/>
<dbReference type="PROSITE" id="PS50093">
    <property type="entry name" value="PKD"/>
    <property type="match status" value="1"/>
</dbReference>
<dbReference type="Pfam" id="PF00801">
    <property type="entry name" value="PKD"/>
    <property type="match status" value="1"/>
</dbReference>
<dbReference type="Gene3D" id="2.130.10.10">
    <property type="entry name" value="YVTN repeat-like/Quinoprotein amine dehydrogenase"/>
    <property type="match status" value="2"/>
</dbReference>
<dbReference type="InterPro" id="IPR015943">
    <property type="entry name" value="WD40/YVTN_repeat-like_dom_sf"/>
</dbReference>
<keyword evidence="2 4" id="KW-0479">Metal-binding</keyword>
<proteinExistence type="predicted"/>
<keyword evidence="3 4" id="KW-0408">Iron</keyword>
<dbReference type="SUPFAM" id="SSF50974">
    <property type="entry name" value="Nitrous oxide reductase, N-terminal domain"/>
    <property type="match status" value="1"/>
</dbReference>
<dbReference type="EMBL" id="CP036290">
    <property type="protein sequence ID" value="QDU83498.1"/>
    <property type="molecule type" value="Genomic_DNA"/>
</dbReference>
<feature type="chain" id="PRO_5022087745" evidence="5">
    <location>
        <begin position="24"/>
        <end position="1261"/>
    </location>
</feature>
<dbReference type="SMART" id="SM00089">
    <property type="entry name" value="PKD"/>
    <property type="match status" value="1"/>
</dbReference>
<evidence type="ECO:0000313" key="9">
    <source>
        <dbReference type="Proteomes" id="UP000319342"/>
    </source>
</evidence>
<keyword evidence="5" id="KW-0732">Signal</keyword>
<dbReference type="PANTHER" id="PTHR30600">
    <property type="entry name" value="CYTOCHROME C PEROXIDASE-RELATED"/>
    <property type="match status" value="1"/>
</dbReference>
<keyword evidence="1 4" id="KW-0349">Heme</keyword>
<keyword evidence="8" id="KW-0560">Oxidoreductase</keyword>
<feature type="domain" description="PKD" evidence="6">
    <location>
        <begin position="383"/>
        <end position="445"/>
    </location>
</feature>
<keyword evidence="8" id="KW-0575">Peroxidase</keyword>
<dbReference type="SUPFAM" id="SSF49299">
    <property type="entry name" value="PKD domain"/>
    <property type="match status" value="1"/>
</dbReference>
<gene>
    <name evidence="8" type="primary">ccpA</name>
    <name evidence="8" type="ORF">Pla163_05970</name>
</gene>
<dbReference type="GO" id="GO:0009055">
    <property type="term" value="F:electron transfer activity"/>
    <property type="evidence" value="ECO:0007669"/>
    <property type="project" value="InterPro"/>
</dbReference>
<evidence type="ECO:0000313" key="8">
    <source>
        <dbReference type="EMBL" id="QDU83498.1"/>
    </source>
</evidence>
<dbReference type="Proteomes" id="UP000319342">
    <property type="component" value="Chromosome"/>
</dbReference>
<dbReference type="InterPro" id="IPR051395">
    <property type="entry name" value="Cytochrome_c_Peroxidase/MauG"/>
</dbReference>
<dbReference type="PANTHER" id="PTHR30600:SF9">
    <property type="entry name" value="BLR7738 PROTEIN"/>
    <property type="match status" value="1"/>
</dbReference>
<evidence type="ECO:0000259" key="6">
    <source>
        <dbReference type="PROSITE" id="PS50093"/>
    </source>
</evidence>
<evidence type="ECO:0000256" key="1">
    <source>
        <dbReference type="ARBA" id="ARBA00022617"/>
    </source>
</evidence>
<dbReference type="InterPro" id="IPR011045">
    <property type="entry name" value="N2O_reductase_N"/>
</dbReference>
<dbReference type="InterPro" id="IPR009056">
    <property type="entry name" value="Cyt_c-like_dom"/>
</dbReference>
<evidence type="ECO:0000256" key="3">
    <source>
        <dbReference type="ARBA" id="ARBA00023004"/>
    </source>
</evidence>
<feature type="domain" description="Cytochrome c" evidence="7">
    <location>
        <begin position="845"/>
        <end position="970"/>
    </location>
</feature>
<evidence type="ECO:0000256" key="4">
    <source>
        <dbReference type="PROSITE-ProRule" id="PRU00433"/>
    </source>
</evidence>
<dbReference type="GO" id="GO:0020037">
    <property type="term" value="F:heme binding"/>
    <property type="evidence" value="ECO:0007669"/>
    <property type="project" value="InterPro"/>
</dbReference>
<protein>
    <submittedName>
        <fullName evidence="8">Cytochrome c551 peroxidase</fullName>
        <ecNumber evidence="8">1.11.1.5</ecNumber>
    </submittedName>
</protein>
<accession>A0A518CWC3</accession>
<organism evidence="8 9">
    <name type="scientific">Rohdeia mirabilis</name>
    <dbReference type="NCBI Taxonomy" id="2528008"/>
    <lineage>
        <taxon>Bacteria</taxon>
        <taxon>Pseudomonadati</taxon>
        <taxon>Planctomycetota</taxon>
        <taxon>Planctomycetia</taxon>
        <taxon>Planctomycetia incertae sedis</taxon>
        <taxon>Rohdeia</taxon>
    </lineage>
</organism>
<dbReference type="AlphaFoldDB" id="A0A518CWC3"/>
<evidence type="ECO:0000259" key="7">
    <source>
        <dbReference type="PROSITE" id="PS51007"/>
    </source>
</evidence>
<evidence type="ECO:0000256" key="5">
    <source>
        <dbReference type="SAM" id="SignalP"/>
    </source>
</evidence>
<dbReference type="InterPro" id="IPR000601">
    <property type="entry name" value="PKD_dom"/>
</dbReference>
<dbReference type="InterPro" id="IPR035986">
    <property type="entry name" value="PKD_dom_sf"/>
</dbReference>
<dbReference type="Gene3D" id="1.10.760.10">
    <property type="entry name" value="Cytochrome c-like domain"/>
    <property type="match status" value="2"/>
</dbReference>
<dbReference type="InterPro" id="IPR022409">
    <property type="entry name" value="PKD/Chitinase_dom"/>
</dbReference>
<dbReference type="GO" id="GO:0046872">
    <property type="term" value="F:metal ion binding"/>
    <property type="evidence" value="ECO:0007669"/>
    <property type="project" value="UniProtKB-KW"/>
</dbReference>
<evidence type="ECO:0000256" key="2">
    <source>
        <dbReference type="ARBA" id="ARBA00022723"/>
    </source>
</evidence>
<reference evidence="8 9" key="1">
    <citation type="submission" date="2019-02" db="EMBL/GenBank/DDBJ databases">
        <title>Deep-cultivation of Planctomycetes and their phenomic and genomic characterization uncovers novel biology.</title>
        <authorList>
            <person name="Wiegand S."/>
            <person name="Jogler M."/>
            <person name="Boedeker C."/>
            <person name="Pinto D."/>
            <person name="Vollmers J."/>
            <person name="Rivas-Marin E."/>
            <person name="Kohn T."/>
            <person name="Peeters S.H."/>
            <person name="Heuer A."/>
            <person name="Rast P."/>
            <person name="Oberbeckmann S."/>
            <person name="Bunk B."/>
            <person name="Jeske O."/>
            <person name="Meyerdierks A."/>
            <person name="Storesund J.E."/>
            <person name="Kallscheuer N."/>
            <person name="Luecker S."/>
            <person name="Lage O.M."/>
            <person name="Pohl T."/>
            <person name="Merkel B.J."/>
            <person name="Hornburger P."/>
            <person name="Mueller R.-W."/>
            <person name="Bruemmer F."/>
            <person name="Labrenz M."/>
            <person name="Spormann A.M."/>
            <person name="Op den Camp H."/>
            <person name="Overmann J."/>
            <person name="Amann R."/>
            <person name="Jetten M.S.M."/>
            <person name="Mascher T."/>
            <person name="Medema M.H."/>
            <person name="Devos D.P."/>
            <person name="Kaster A.-K."/>
            <person name="Ovreas L."/>
            <person name="Rohde M."/>
            <person name="Galperin M.Y."/>
            <person name="Jogler C."/>
        </authorList>
    </citation>
    <scope>NUCLEOTIDE SEQUENCE [LARGE SCALE GENOMIC DNA]</scope>
    <source>
        <strain evidence="8 9">Pla163</strain>
    </source>
</reference>
<dbReference type="InterPro" id="IPR013783">
    <property type="entry name" value="Ig-like_fold"/>
</dbReference>
<dbReference type="EC" id="1.11.1.5" evidence="8"/>
<dbReference type="CDD" id="cd00146">
    <property type="entry name" value="PKD"/>
    <property type="match status" value="1"/>
</dbReference>
<dbReference type="SUPFAM" id="SSF46626">
    <property type="entry name" value="Cytochrome c"/>
    <property type="match status" value="2"/>
</dbReference>
<name>A0A518CWC3_9BACT</name>
<sequence precursor="true">MTTILHRAGLALACAAVPFTALAHADHETVGSIHVEGHRFRVEIDPDVEHSGRLVVDVIARPKEVDAGQLELDEPLFDGGREVLESVVIENGATSLLSASQQPAAVWADGEELLVLASHSGVQLWDVRAPLEPKLIGTLGLLDIDAPEGDRPWQFAVQFPWLFAIGDDAAQLQVVSLADPYAPEVVDETPLDNYGDGAMVGIRAFDDVLQLQGATGDVSAVDVRDPLRPMPTSNESAMRARAAGDQAGEPSSGFFYDDAPDGGFEGAATNVFDSGLPFVTEASPNFRRRVSTGTSFERGWFEAPSDRRLVDLRSGTEVPLATTWQSGSQFVATLKQLAPDASYRLELPESVPFTTTLGSNTPAAVNLWLDSTLELTTGRAIAAVNLLASSSGASTIGEEAVFGARCDDTTGQWSFDFGDGSPATRWSSEPLAFHTFDAPGLYSVTARLRHTDAEGKERISARVIEHGVVRPETARAATKATTIVYDPELERVWCVNPDNDTVSCIDHARGILLQELIVGKEPRSIALADDRSLWITNEESWSITVLDADTGNLVETVELPFACRPFGVAHAPDGSTYVTTLGTNEILRFDTASRVRTGRVLADGPLRGLAVSGDGSTILATRFISPQDNGELVVVNAASFDGLGSEGAVGFVQPLAENPGPDTRLGGRGVPNHVADVAITPDGRRAWIAAKKDNSSRGLYRDGQPLTWWSTVRPMAAVFDIEAGDEDVAARIDFGARDFPVATAFSPRGEYGFMAMRGSGSVEVFDPETSEHLFTIGRGDRGAGERTGIAPIGLVVDPDRQLLVVHNFLTRDLAVYALQPLLAGEAWEAPFVGRVKTCTVEILRGPVLPGKQLFHTANEDRMSRLGHVSCASCHFDSGHDGRIWDFTDRGEGLRNTISLQGRQGTGHGLVHWTANFNEIQDFEQDIRLAQAGKGFIADHLWAGSRDGLGYDKRGLSLETDAINSYVSTFDRFPPSPHREQDGSLTAGGARGKELFDSLGCWECHGGRTYTDFQFGTVHDIGSTTDASGSRIGGPLIGIDTPTLRGIWETAPYFHDGSAATLMDVLNREGLKGSHGEAAELSDEQKRDLVEYLLQIDGREPPAKNAVRQPDAKVAFETLPQRAGLEDVFVLTANDWPVVIPKVRAGVRVYQDARDVFTEVPAWLEDTHRLWTAAEDADEEAGTDAPLLELTMRHDVTVTVGLDARAESVPAWLAGWTESEDRIASDAATYRLFTKRFAAEDEPTFGANPAEGLAAYLIFLER</sequence>